<feature type="region of interest" description="Disordered" evidence="1">
    <location>
        <begin position="1"/>
        <end position="31"/>
    </location>
</feature>
<dbReference type="InParanoid" id="A0A409WAP6"/>
<name>A0A409WAP6_9AGAR</name>
<comment type="caution">
    <text evidence="2">The sequence shown here is derived from an EMBL/GenBank/DDBJ whole genome shotgun (WGS) entry which is preliminary data.</text>
</comment>
<proteinExistence type="predicted"/>
<accession>A0A409WAP6</accession>
<keyword evidence="3" id="KW-1185">Reference proteome</keyword>
<dbReference type="AlphaFoldDB" id="A0A409WAP6"/>
<dbReference type="Proteomes" id="UP000284706">
    <property type="component" value="Unassembled WGS sequence"/>
</dbReference>
<dbReference type="EMBL" id="NHYE01005250">
    <property type="protein sequence ID" value="PPQ75550.1"/>
    <property type="molecule type" value="Genomic_DNA"/>
</dbReference>
<gene>
    <name evidence="2" type="ORF">CVT26_012538</name>
</gene>
<organism evidence="2 3">
    <name type="scientific">Gymnopilus dilepis</name>
    <dbReference type="NCBI Taxonomy" id="231916"/>
    <lineage>
        <taxon>Eukaryota</taxon>
        <taxon>Fungi</taxon>
        <taxon>Dikarya</taxon>
        <taxon>Basidiomycota</taxon>
        <taxon>Agaricomycotina</taxon>
        <taxon>Agaricomycetes</taxon>
        <taxon>Agaricomycetidae</taxon>
        <taxon>Agaricales</taxon>
        <taxon>Agaricineae</taxon>
        <taxon>Hymenogastraceae</taxon>
        <taxon>Gymnopilus</taxon>
    </lineage>
</organism>
<evidence type="ECO:0000256" key="1">
    <source>
        <dbReference type="SAM" id="MobiDB-lite"/>
    </source>
</evidence>
<feature type="compositionally biased region" description="Basic and acidic residues" evidence="1">
    <location>
        <begin position="15"/>
        <end position="30"/>
    </location>
</feature>
<protein>
    <submittedName>
        <fullName evidence="2">Uncharacterized protein</fullName>
    </submittedName>
</protein>
<reference evidence="2 3" key="1">
    <citation type="journal article" date="2018" name="Evol. Lett.">
        <title>Horizontal gene cluster transfer increased hallucinogenic mushroom diversity.</title>
        <authorList>
            <person name="Reynolds H.T."/>
            <person name="Vijayakumar V."/>
            <person name="Gluck-Thaler E."/>
            <person name="Korotkin H.B."/>
            <person name="Matheny P.B."/>
            <person name="Slot J.C."/>
        </authorList>
    </citation>
    <scope>NUCLEOTIDE SEQUENCE [LARGE SCALE GENOMIC DNA]</scope>
    <source>
        <strain evidence="2 3">SRW20</strain>
    </source>
</reference>
<evidence type="ECO:0000313" key="2">
    <source>
        <dbReference type="EMBL" id="PPQ75550.1"/>
    </source>
</evidence>
<evidence type="ECO:0000313" key="3">
    <source>
        <dbReference type="Proteomes" id="UP000284706"/>
    </source>
</evidence>
<sequence length="63" mass="7269">MDVMFNMRCASQDENELKETAEEHSDERGRTMALPTHLVERIPTQTAEKLDILRSEIEPVVVQ</sequence>